<dbReference type="Gene3D" id="3.60.15.10">
    <property type="entry name" value="Ribonuclease Z/Hydroxyacylglutathione hydrolase-like"/>
    <property type="match status" value="1"/>
</dbReference>
<protein>
    <submittedName>
        <fullName evidence="8">Competence protein ComEC</fullName>
    </submittedName>
</protein>
<dbReference type="KEGG" id="cama:F384_04385"/>
<dbReference type="Pfam" id="PF03772">
    <property type="entry name" value="Competence"/>
    <property type="match status" value="1"/>
</dbReference>
<dbReference type="NCBIfam" id="TIGR00360">
    <property type="entry name" value="ComEC_N-term"/>
    <property type="match status" value="1"/>
</dbReference>
<comment type="subcellular location">
    <subcellularLocation>
        <location evidence="1">Cell membrane</location>
        <topology evidence="1">Multi-pass membrane protein</topology>
    </subcellularLocation>
</comment>
<sequence length="754" mass="84352">MKITTVSLCALGGIFPLFLLPVLPGSLAVSILFVLACLLGLFHWKVAQCIGLLLLFFLWGVMAAKQSLWAVNTLPAATQEAVVELTATDNMTTHAGRITHLNGHRLFPTVGIVLYDQYLPIAPCAGQRWAMTLKVRAIHAELNDGGFDSQRYALAQHQPLTGRFLQAKAVDSRCSWRARYLASLTRSLDSYPWQQVILGLGMGERLLVPQEVKAIMLDTGTAHLMAISGLHIAFAALLAAALIRCVQFLLPVGAIHWQHPLIGGLICAAFYAWLTGLQPPALRTVVALVVWGALKLSGRQWSGWSVWCCCLAAILIVDPVAVISQSLWLSAFAVAALLFWYQWFPCPAWPLPRVGRLLVELAHLQLGITLLILPLQIALFHGISLTSFVANLFAVPLVTFVSVPLILAGMVVHLTGPLFLEDGFWYLADRSLAALFWALRHLPAGWINVDARWQWLVFAPWLILPGWRFVAWRLFPGLCLATLAILSWPFWSPIRTDTWQVHMLDVGQGLAMVIARNGKALLYDTGLGWPGGDSAQQMIIPWLRWHHLQPEGIILSHEHLDHRGGLHSLQTTWPTLWVRSPLGWQGHLPCYRGETWQWQGLRFSAHWPLKGDLTQGNNHSCVIKIDDGRHSILLTGDIESPAEQKMLSHYWQHLSATVVQVPHHGSNSSSSLSFIQRVNGRAALASASRYNAWRLPSRKVKQRYQQQGYRWCDTPHQGQISLDFSTQGWQVISLREQILPRWYHQWFGVSDDNG</sequence>
<feature type="transmembrane region" description="Helical" evidence="6">
    <location>
        <begin position="44"/>
        <end position="64"/>
    </location>
</feature>
<dbReference type="CDD" id="cd07731">
    <property type="entry name" value="ComA-like_MBL-fold"/>
    <property type="match status" value="1"/>
</dbReference>
<organism evidence="8 9">
    <name type="scientific">Citrobacter amalonaticus Y19</name>
    <dbReference type="NCBI Taxonomy" id="1261127"/>
    <lineage>
        <taxon>Bacteria</taxon>
        <taxon>Pseudomonadati</taxon>
        <taxon>Pseudomonadota</taxon>
        <taxon>Gammaproteobacteria</taxon>
        <taxon>Enterobacterales</taxon>
        <taxon>Enterobacteriaceae</taxon>
        <taxon>Citrobacter</taxon>
    </lineage>
</organism>
<dbReference type="RefSeq" id="WP_046478688.1">
    <property type="nucleotide sequence ID" value="NZ_CP011132.1"/>
</dbReference>
<evidence type="ECO:0000256" key="4">
    <source>
        <dbReference type="ARBA" id="ARBA00022989"/>
    </source>
</evidence>
<dbReference type="GO" id="GO:0005886">
    <property type="term" value="C:plasma membrane"/>
    <property type="evidence" value="ECO:0007669"/>
    <property type="project" value="UniProtKB-SubCell"/>
</dbReference>
<reference evidence="8 9" key="1">
    <citation type="journal article" date="2013" name="Appl. Microbiol. Biotechnol.">
        <title>Glycerol assimilation and production of 1,3-propanediol by Citrobacter amalonaticus Y19.</title>
        <authorList>
            <person name="Ainala S.K."/>
            <person name="Ashok S."/>
            <person name="Ko Y."/>
            <person name="Park S."/>
        </authorList>
    </citation>
    <scope>NUCLEOTIDE SEQUENCE [LARGE SCALE GENOMIC DNA]</scope>
    <source>
        <strain evidence="8 9">Y19</strain>
    </source>
</reference>
<dbReference type="InterPro" id="IPR035681">
    <property type="entry name" value="ComA-like_MBL"/>
</dbReference>
<dbReference type="GO" id="GO:0030420">
    <property type="term" value="P:establishment of competence for transformation"/>
    <property type="evidence" value="ECO:0007669"/>
    <property type="project" value="InterPro"/>
</dbReference>
<feature type="transmembrane region" description="Helical" evidence="6">
    <location>
        <begin position="222"/>
        <end position="243"/>
    </location>
</feature>
<proteinExistence type="predicted"/>
<evidence type="ECO:0000256" key="3">
    <source>
        <dbReference type="ARBA" id="ARBA00022692"/>
    </source>
</evidence>
<dbReference type="NCBIfam" id="TIGR00361">
    <property type="entry name" value="ComEC_Rec2"/>
    <property type="match status" value="1"/>
</dbReference>
<dbReference type="SMART" id="SM00849">
    <property type="entry name" value="Lactamase_B"/>
    <property type="match status" value="1"/>
</dbReference>
<keyword evidence="2" id="KW-1003">Cell membrane</keyword>
<dbReference type="InterPro" id="IPR025405">
    <property type="entry name" value="DUF4131"/>
</dbReference>
<feature type="transmembrane region" description="Helical" evidence="6">
    <location>
        <begin position="255"/>
        <end position="274"/>
    </location>
</feature>
<dbReference type="Pfam" id="PF00753">
    <property type="entry name" value="Lactamase_B"/>
    <property type="match status" value="1"/>
</dbReference>
<dbReference type="PANTHER" id="PTHR30619:SF1">
    <property type="entry name" value="RECOMBINATION PROTEIN 2"/>
    <property type="match status" value="1"/>
</dbReference>
<keyword evidence="3 6" id="KW-0812">Transmembrane</keyword>
<feature type="transmembrane region" description="Helical" evidence="6">
    <location>
        <begin position="327"/>
        <end position="344"/>
    </location>
</feature>
<feature type="transmembrane region" description="Helical" evidence="6">
    <location>
        <begin position="392"/>
        <end position="412"/>
    </location>
</feature>
<evidence type="ECO:0000313" key="8">
    <source>
        <dbReference type="EMBL" id="AKE58435.1"/>
    </source>
</evidence>
<dbReference type="InterPro" id="IPR052159">
    <property type="entry name" value="Competence_DNA_uptake"/>
</dbReference>
<dbReference type="Pfam" id="PF13567">
    <property type="entry name" value="DUF4131"/>
    <property type="match status" value="1"/>
</dbReference>
<dbReference type="HOGENOM" id="CLU_010363_3_0_6"/>
<keyword evidence="5 6" id="KW-0472">Membrane</keyword>
<gene>
    <name evidence="8" type="ORF">F384_04385</name>
</gene>
<evidence type="ECO:0000313" key="9">
    <source>
        <dbReference type="Proteomes" id="UP000034085"/>
    </source>
</evidence>
<accession>A0A0F6RED0</accession>
<evidence type="ECO:0000256" key="1">
    <source>
        <dbReference type="ARBA" id="ARBA00004651"/>
    </source>
</evidence>
<dbReference type="AlphaFoldDB" id="A0A0F6RED0"/>
<dbReference type="InterPro" id="IPR001279">
    <property type="entry name" value="Metallo-B-lactamas"/>
</dbReference>
<evidence type="ECO:0000256" key="6">
    <source>
        <dbReference type="SAM" id="Phobius"/>
    </source>
</evidence>
<dbReference type="SUPFAM" id="SSF56281">
    <property type="entry name" value="Metallo-hydrolase/oxidoreductase"/>
    <property type="match status" value="1"/>
</dbReference>
<evidence type="ECO:0000256" key="2">
    <source>
        <dbReference type="ARBA" id="ARBA00022475"/>
    </source>
</evidence>
<dbReference type="Proteomes" id="UP000034085">
    <property type="component" value="Chromosome"/>
</dbReference>
<dbReference type="InterPro" id="IPR004797">
    <property type="entry name" value="Competence_ComEC/Rec2"/>
</dbReference>
<dbReference type="OrthoDB" id="9761531at2"/>
<dbReference type="NCBIfam" id="NF008580">
    <property type="entry name" value="PRK11539.1"/>
    <property type="match status" value="1"/>
</dbReference>
<feature type="transmembrane region" description="Helical" evidence="6">
    <location>
        <begin position="470"/>
        <end position="491"/>
    </location>
</feature>
<evidence type="ECO:0000256" key="5">
    <source>
        <dbReference type="ARBA" id="ARBA00023136"/>
    </source>
</evidence>
<name>A0A0F6RED0_CITAM</name>
<dbReference type="EMBL" id="CP011132">
    <property type="protein sequence ID" value="AKE58435.1"/>
    <property type="molecule type" value="Genomic_DNA"/>
</dbReference>
<dbReference type="PANTHER" id="PTHR30619">
    <property type="entry name" value="DNA INTERNALIZATION/COMPETENCE PROTEIN COMEC/REC2"/>
    <property type="match status" value="1"/>
</dbReference>
<feature type="transmembrane region" description="Helical" evidence="6">
    <location>
        <begin position="364"/>
        <end position="385"/>
    </location>
</feature>
<dbReference type="PATRIC" id="fig|1261127.3.peg.895"/>
<evidence type="ECO:0000259" key="7">
    <source>
        <dbReference type="SMART" id="SM00849"/>
    </source>
</evidence>
<feature type="domain" description="Metallo-beta-lactamase" evidence="7">
    <location>
        <begin position="508"/>
        <end position="689"/>
    </location>
</feature>
<dbReference type="InterPro" id="IPR036866">
    <property type="entry name" value="RibonucZ/Hydroxyglut_hydro"/>
</dbReference>
<keyword evidence="4 6" id="KW-1133">Transmembrane helix</keyword>
<dbReference type="InterPro" id="IPR004477">
    <property type="entry name" value="ComEC_N"/>
</dbReference>